<evidence type="ECO:0000256" key="2">
    <source>
        <dbReference type="PROSITE-ProRule" id="PRU00169"/>
    </source>
</evidence>
<dbReference type="Gene3D" id="3.40.50.2300">
    <property type="match status" value="1"/>
</dbReference>
<dbReference type="HOGENOM" id="CLU_000445_69_8_0"/>
<dbReference type="eggNOG" id="COG0745">
    <property type="taxonomic scope" value="Bacteria"/>
</dbReference>
<keyword evidence="4" id="KW-0418">Kinase</keyword>
<protein>
    <submittedName>
        <fullName evidence="4">Sensory box histidine kinase/response regulator</fullName>
    </submittedName>
</protein>
<dbReference type="PANTHER" id="PTHR44591:SF3">
    <property type="entry name" value="RESPONSE REGULATORY DOMAIN-CONTAINING PROTEIN"/>
    <property type="match status" value="1"/>
</dbReference>
<dbReference type="RefSeq" id="WP_009849883.1">
    <property type="nucleotide sequence ID" value="NZ_DS022294.1"/>
</dbReference>
<dbReference type="InterPro" id="IPR011006">
    <property type="entry name" value="CheY-like_superfamily"/>
</dbReference>
<dbReference type="GO" id="GO:0016301">
    <property type="term" value="F:kinase activity"/>
    <property type="evidence" value="ECO:0007669"/>
    <property type="project" value="UniProtKB-KW"/>
</dbReference>
<dbReference type="SMART" id="SM00448">
    <property type="entry name" value="REC"/>
    <property type="match status" value="1"/>
</dbReference>
<evidence type="ECO:0000313" key="5">
    <source>
        <dbReference type="Proteomes" id="UP000005297"/>
    </source>
</evidence>
<dbReference type="InterPro" id="IPR050595">
    <property type="entry name" value="Bact_response_regulator"/>
</dbReference>
<dbReference type="AlphaFoldDB" id="Q0F0X1"/>
<sequence>MSIYVVDDNSHLCEFLACLLSSQGYMVHAFAHPEHVLEHMHSKEAPPQLLISDFNLPKMNGVELHRAMLKYVPQIKTIIISGRNVLHEVGSLPFLQKPFPPQQLLHMVQLYYPQA</sequence>
<dbReference type="EMBL" id="AATS01000003">
    <property type="protein sequence ID" value="EAU55420.1"/>
    <property type="molecule type" value="Genomic_DNA"/>
</dbReference>
<keyword evidence="5" id="KW-1185">Reference proteome</keyword>
<dbReference type="InParanoid" id="Q0F0X1"/>
<dbReference type="PROSITE" id="PS50110">
    <property type="entry name" value="RESPONSE_REGULATORY"/>
    <property type="match status" value="1"/>
</dbReference>
<feature type="domain" description="Response regulatory" evidence="3">
    <location>
        <begin position="2"/>
        <end position="112"/>
    </location>
</feature>
<feature type="modified residue" description="4-aspartylphosphate" evidence="2">
    <location>
        <position position="53"/>
    </location>
</feature>
<comment type="caution">
    <text evidence="4">The sequence shown here is derived from an EMBL/GenBank/DDBJ whole genome shotgun (WGS) entry which is preliminary data.</text>
</comment>
<organism evidence="4 5">
    <name type="scientific">Mariprofundus ferrooxydans PV-1</name>
    <dbReference type="NCBI Taxonomy" id="314345"/>
    <lineage>
        <taxon>Bacteria</taxon>
        <taxon>Pseudomonadati</taxon>
        <taxon>Pseudomonadota</taxon>
        <taxon>Candidatius Mariprofundia</taxon>
        <taxon>Mariprofundales</taxon>
        <taxon>Mariprofundaceae</taxon>
        <taxon>Mariprofundus</taxon>
    </lineage>
</organism>
<dbReference type="Proteomes" id="UP000005297">
    <property type="component" value="Unassembled WGS sequence"/>
</dbReference>
<evidence type="ECO:0000259" key="3">
    <source>
        <dbReference type="PROSITE" id="PS50110"/>
    </source>
</evidence>
<dbReference type="Pfam" id="PF00072">
    <property type="entry name" value="Response_reg"/>
    <property type="match status" value="1"/>
</dbReference>
<dbReference type="OrthoDB" id="5294832at2"/>
<evidence type="ECO:0000313" key="4">
    <source>
        <dbReference type="EMBL" id="EAU55420.1"/>
    </source>
</evidence>
<accession>Q0F0X1</accession>
<dbReference type="InterPro" id="IPR001789">
    <property type="entry name" value="Sig_transdc_resp-reg_receiver"/>
</dbReference>
<dbReference type="GO" id="GO:0000160">
    <property type="term" value="P:phosphorelay signal transduction system"/>
    <property type="evidence" value="ECO:0007669"/>
    <property type="project" value="InterPro"/>
</dbReference>
<dbReference type="SUPFAM" id="SSF52172">
    <property type="entry name" value="CheY-like"/>
    <property type="match status" value="1"/>
</dbReference>
<keyword evidence="4" id="KW-0808">Transferase</keyword>
<gene>
    <name evidence="4" type="ORF">SPV1_11826</name>
</gene>
<dbReference type="STRING" id="314344.AL013_06760"/>
<keyword evidence="1 2" id="KW-0597">Phosphoprotein</keyword>
<evidence type="ECO:0000256" key="1">
    <source>
        <dbReference type="ARBA" id="ARBA00022553"/>
    </source>
</evidence>
<proteinExistence type="predicted"/>
<reference evidence="4 5" key="1">
    <citation type="submission" date="2006-09" db="EMBL/GenBank/DDBJ databases">
        <authorList>
            <person name="Emerson D."/>
            <person name="Ferriera S."/>
            <person name="Johnson J."/>
            <person name="Kravitz S."/>
            <person name="Halpern A."/>
            <person name="Remington K."/>
            <person name="Beeson K."/>
            <person name="Tran B."/>
            <person name="Rogers Y.-H."/>
            <person name="Friedman R."/>
            <person name="Venter J.C."/>
        </authorList>
    </citation>
    <scope>NUCLEOTIDE SEQUENCE [LARGE SCALE GENOMIC DNA]</scope>
    <source>
        <strain evidence="4 5">PV-1</strain>
    </source>
</reference>
<dbReference type="PANTHER" id="PTHR44591">
    <property type="entry name" value="STRESS RESPONSE REGULATOR PROTEIN 1"/>
    <property type="match status" value="1"/>
</dbReference>
<name>Q0F0X1_9PROT</name>